<dbReference type="Gene3D" id="3.100.10.10">
    <property type="match status" value="1"/>
</dbReference>
<evidence type="ECO:0000313" key="7">
    <source>
        <dbReference type="EMBL" id="RQD85267.1"/>
    </source>
</evidence>
<dbReference type="Proteomes" id="UP000284763">
    <property type="component" value="Unassembled WGS sequence"/>
</dbReference>
<feature type="region of interest" description="Disordered" evidence="5">
    <location>
        <begin position="1"/>
        <end position="21"/>
    </location>
</feature>
<dbReference type="PROSITE" id="PS01106">
    <property type="entry name" value="RIBOSOMAL_L18E"/>
    <property type="match status" value="1"/>
</dbReference>
<dbReference type="HAMAP" id="MF_00329">
    <property type="entry name" value="Ribosomal_eL18"/>
    <property type="match status" value="1"/>
</dbReference>
<dbReference type="GO" id="GO:0003735">
    <property type="term" value="F:structural constituent of ribosome"/>
    <property type="evidence" value="ECO:0007669"/>
    <property type="project" value="InterPro"/>
</dbReference>
<dbReference type="InterPro" id="IPR021132">
    <property type="entry name" value="Ribosomal_eL18/eL18-A/B/_CS"/>
</dbReference>
<dbReference type="SUPFAM" id="SSF52080">
    <property type="entry name" value="Ribosomal proteins L15p and L18e"/>
    <property type="match status" value="1"/>
</dbReference>
<comment type="caution">
    <text evidence="7">The sequence shown here is derived from an EMBL/GenBank/DDBJ whole genome shotgun (WGS) entry which is preliminary data.</text>
</comment>
<dbReference type="PANTHER" id="PTHR10934">
    <property type="entry name" value="60S RIBOSOMAL PROTEIN L18"/>
    <property type="match status" value="1"/>
</dbReference>
<dbReference type="GO" id="GO:0003723">
    <property type="term" value="F:RNA binding"/>
    <property type="evidence" value="ECO:0007669"/>
    <property type="project" value="TreeGrafter"/>
</dbReference>
<dbReference type="NCBIfam" id="NF003079">
    <property type="entry name" value="PRK04005.1"/>
    <property type="match status" value="1"/>
</dbReference>
<dbReference type="EMBL" id="QZAB01000318">
    <property type="protein sequence ID" value="RQD85267.1"/>
    <property type="molecule type" value="Genomic_DNA"/>
</dbReference>
<protein>
    <recommendedName>
        <fullName evidence="4">Large ribosomal subunit protein eL18</fullName>
    </recommendedName>
</protein>
<dbReference type="PROSITE" id="PS00475">
    <property type="entry name" value="RIBOSOMAL_L15"/>
    <property type="match status" value="1"/>
</dbReference>
<reference evidence="7 8" key="1">
    <citation type="submission" date="2018-08" db="EMBL/GenBank/DDBJ databases">
        <title>The metabolism and importance of syntrophic acetate oxidation coupled to methane or sulfide production in haloalkaline environments.</title>
        <authorList>
            <person name="Timmers P.H.A."/>
            <person name="Vavourakis C.D."/>
            <person name="Sorokin D.Y."/>
            <person name="Sinninghe Damste J.S."/>
            <person name="Muyzer G."/>
            <person name="Stams A.J.M."/>
            <person name="Plugge C.M."/>
        </authorList>
    </citation>
    <scope>NUCLEOTIDE SEQUENCE [LARGE SCALE GENOMIC DNA]</scope>
    <source>
        <strain evidence="7">MSAO_Arc3</strain>
    </source>
</reference>
<dbReference type="InterPro" id="IPR036227">
    <property type="entry name" value="Ribosomal_uL15/eL18_sf"/>
</dbReference>
<evidence type="ECO:0000256" key="2">
    <source>
        <dbReference type="ARBA" id="ARBA00022980"/>
    </source>
</evidence>
<dbReference type="RefSeq" id="WP_259135526.1">
    <property type="nucleotide sequence ID" value="NZ_JANUCS010000017.1"/>
</dbReference>
<dbReference type="InterPro" id="IPR022947">
    <property type="entry name" value="Ribosomal_eL18_arc"/>
</dbReference>
<sequence length="126" mass="13952">MGKLSRKKIERKTNPQMPELISSLKKKSYEENALIWKDIAKRLEKPRRTYAQVNLSKINRNSIDNELILVPGKVLGAGELKHAVKIAALGFSETAKQKVAEVGGKCISIESLLDENPSGSGVRILK</sequence>
<gene>
    <name evidence="4" type="primary">rpl18e</name>
    <name evidence="7" type="ORF">D5R95_05025</name>
</gene>
<feature type="domain" description="Large ribosomal subunit protein uL15/eL18" evidence="6">
    <location>
        <begin position="43"/>
        <end position="107"/>
    </location>
</feature>
<comment type="similarity">
    <text evidence="1 4">Belongs to the eukaryotic ribosomal protein eL18 family.</text>
</comment>
<evidence type="ECO:0000256" key="1">
    <source>
        <dbReference type="ARBA" id="ARBA00006815"/>
    </source>
</evidence>
<dbReference type="AlphaFoldDB" id="A0A3R7XUL2"/>
<dbReference type="InterPro" id="IPR021131">
    <property type="entry name" value="Ribosomal_uL15/eL18"/>
</dbReference>
<dbReference type="Pfam" id="PF00828">
    <property type="entry name" value="Ribosomal_L27A"/>
    <property type="match status" value="1"/>
</dbReference>
<evidence type="ECO:0000256" key="5">
    <source>
        <dbReference type="SAM" id="MobiDB-lite"/>
    </source>
</evidence>
<name>A0A3R7XUL2_9EURY</name>
<dbReference type="GO" id="GO:0006412">
    <property type="term" value="P:translation"/>
    <property type="evidence" value="ECO:0007669"/>
    <property type="project" value="UniProtKB-UniRule"/>
</dbReference>
<proteinExistence type="inferred from homology"/>
<keyword evidence="2 4" id="KW-0689">Ribosomal protein</keyword>
<dbReference type="InterPro" id="IPR001196">
    <property type="entry name" value="Ribosomal_uL15_CS"/>
</dbReference>
<evidence type="ECO:0000256" key="3">
    <source>
        <dbReference type="ARBA" id="ARBA00023274"/>
    </source>
</evidence>
<evidence type="ECO:0000313" key="8">
    <source>
        <dbReference type="Proteomes" id="UP000284763"/>
    </source>
</evidence>
<feature type="compositionally biased region" description="Basic residues" evidence="5">
    <location>
        <begin position="1"/>
        <end position="10"/>
    </location>
</feature>
<organism evidence="7 8">
    <name type="scientific">Methanosalsum natronophilum</name>
    <dbReference type="NCBI Taxonomy" id="768733"/>
    <lineage>
        <taxon>Archaea</taxon>
        <taxon>Methanobacteriati</taxon>
        <taxon>Methanobacteriota</taxon>
        <taxon>Stenosarchaea group</taxon>
        <taxon>Methanomicrobia</taxon>
        <taxon>Methanosarcinales</taxon>
        <taxon>Methanosarcinaceae</taxon>
        <taxon>Methanosalsum</taxon>
    </lineage>
</organism>
<evidence type="ECO:0000259" key="6">
    <source>
        <dbReference type="Pfam" id="PF00828"/>
    </source>
</evidence>
<keyword evidence="3 4" id="KW-0687">Ribonucleoprotein</keyword>
<dbReference type="PANTHER" id="PTHR10934:SF2">
    <property type="entry name" value="LARGE RIBOSOMAL SUBUNIT PROTEIN EL18"/>
    <property type="match status" value="1"/>
</dbReference>
<accession>A0A3R7XUL2</accession>
<evidence type="ECO:0000256" key="4">
    <source>
        <dbReference type="HAMAP-Rule" id="MF_00329"/>
    </source>
</evidence>
<dbReference type="InterPro" id="IPR000039">
    <property type="entry name" value="Ribosomal_eL18"/>
</dbReference>
<dbReference type="GO" id="GO:0022625">
    <property type="term" value="C:cytosolic large ribosomal subunit"/>
    <property type="evidence" value="ECO:0007669"/>
    <property type="project" value="TreeGrafter"/>
</dbReference>